<name>A0A3N0C3K6_9MICC</name>
<gene>
    <name evidence="1" type="ORF">D7003_07610</name>
</gene>
<reference evidence="1 2" key="1">
    <citation type="submission" date="2018-10" db="EMBL/GenBank/DDBJ databases">
        <title>Genome sequencing of Arthrobacter oryzae TNB02.</title>
        <authorList>
            <person name="Cho Y.-J."/>
            <person name="Cho A."/>
            <person name="Kim O.-S."/>
        </authorList>
    </citation>
    <scope>NUCLEOTIDE SEQUENCE [LARGE SCALE GENOMIC DNA]</scope>
    <source>
        <strain evidence="1 2">TNB02</strain>
    </source>
</reference>
<protein>
    <submittedName>
        <fullName evidence="1">Uncharacterized protein</fullName>
    </submittedName>
</protein>
<organism evidence="1 2">
    <name type="scientific">Arthrobacter oryzae</name>
    <dbReference type="NCBI Taxonomy" id="409290"/>
    <lineage>
        <taxon>Bacteria</taxon>
        <taxon>Bacillati</taxon>
        <taxon>Actinomycetota</taxon>
        <taxon>Actinomycetes</taxon>
        <taxon>Micrococcales</taxon>
        <taxon>Micrococcaceae</taxon>
        <taxon>Arthrobacter</taxon>
    </lineage>
</organism>
<evidence type="ECO:0000313" key="1">
    <source>
        <dbReference type="EMBL" id="RNL57159.1"/>
    </source>
</evidence>
<keyword evidence="2" id="KW-1185">Reference proteome</keyword>
<sequence>MEGPCRQRYAGWSFQPDNRNPLHSAGSVFTVDAVTQTGSVEIRAAKVALEFVFVLVGVCGRGSWQQRGKFSRCGVKSPSVHVNALIAEPGINPIVTGSGRTQQKE</sequence>
<dbReference type="EMBL" id="RBED01000080">
    <property type="protein sequence ID" value="RNL57159.1"/>
    <property type="molecule type" value="Genomic_DNA"/>
</dbReference>
<dbReference type="AlphaFoldDB" id="A0A3N0C3K6"/>
<evidence type="ECO:0000313" key="2">
    <source>
        <dbReference type="Proteomes" id="UP000273807"/>
    </source>
</evidence>
<accession>A0A3N0C3K6</accession>
<dbReference type="Proteomes" id="UP000273807">
    <property type="component" value="Unassembled WGS sequence"/>
</dbReference>
<comment type="caution">
    <text evidence="1">The sequence shown here is derived from an EMBL/GenBank/DDBJ whole genome shotgun (WGS) entry which is preliminary data.</text>
</comment>
<proteinExistence type="predicted"/>